<keyword evidence="2" id="KW-0862">Zinc</keyword>
<dbReference type="CDD" id="cd12148">
    <property type="entry name" value="fungal_TF_MHR"/>
    <property type="match status" value="1"/>
</dbReference>
<keyword evidence="6" id="KW-0539">Nucleus</keyword>
<dbReference type="EMBL" id="LXPE01000001">
    <property type="protein sequence ID" value="OBA29019.1"/>
    <property type="molecule type" value="Genomic_DNA"/>
</dbReference>
<feature type="non-terminal residue" evidence="9">
    <location>
        <position position="589"/>
    </location>
</feature>
<evidence type="ECO:0000313" key="9">
    <source>
        <dbReference type="EMBL" id="OBA29019.1"/>
    </source>
</evidence>
<evidence type="ECO:0000256" key="6">
    <source>
        <dbReference type="ARBA" id="ARBA00023242"/>
    </source>
</evidence>
<proteinExistence type="predicted"/>
<keyword evidence="3" id="KW-0805">Transcription regulation</keyword>
<dbReference type="InterPro" id="IPR051089">
    <property type="entry name" value="prtT"/>
</dbReference>
<dbReference type="GO" id="GO:0008270">
    <property type="term" value="F:zinc ion binding"/>
    <property type="evidence" value="ECO:0007669"/>
    <property type="project" value="InterPro"/>
</dbReference>
<dbReference type="AlphaFoldDB" id="A0A1B7TJX0"/>
<comment type="subcellular location">
    <subcellularLocation>
        <location evidence="1">Nucleus</location>
    </subcellularLocation>
</comment>
<organism evidence="9 10">
    <name type="scientific">Hanseniaspora valbyensis NRRL Y-1626</name>
    <dbReference type="NCBI Taxonomy" id="766949"/>
    <lineage>
        <taxon>Eukaryota</taxon>
        <taxon>Fungi</taxon>
        <taxon>Dikarya</taxon>
        <taxon>Ascomycota</taxon>
        <taxon>Saccharomycotina</taxon>
        <taxon>Saccharomycetes</taxon>
        <taxon>Saccharomycodales</taxon>
        <taxon>Saccharomycodaceae</taxon>
        <taxon>Hanseniaspora</taxon>
    </lineage>
</organism>
<feature type="non-terminal residue" evidence="9">
    <location>
        <position position="1"/>
    </location>
</feature>
<dbReference type="InterPro" id="IPR007219">
    <property type="entry name" value="XnlR_reg_dom"/>
</dbReference>
<dbReference type="Pfam" id="PF04082">
    <property type="entry name" value="Fungal_trans"/>
    <property type="match status" value="1"/>
</dbReference>
<dbReference type="GO" id="GO:0006351">
    <property type="term" value="P:DNA-templated transcription"/>
    <property type="evidence" value="ECO:0007669"/>
    <property type="project" value="InterPro"/>
</dbReference>
<keyword evidence="4" id="KW-0238">DNA-binding</keyword>
<evidence type="ECO:0000256" key="5">
    <source>
        <dbReference type="ARBA" id="ARBA00023163"/>
    </source>
</evidence>
<evidence type="ECO:0000256" key="1">
    <source>
        <dbReference type="ARBA" id="ARBA00004123"/>
    </source>
</evidence>
<evidence type="ECO:0000259" key="8">
    <source>
        <dbReference type="Pfam" id="PF04082"/>
    </source>
</evidence>
<dbReference type="GO" id="GO:0000976">
    <property type="term" value="F:transcription cis-regulatory region binding"/>
    <property type="evidence" value="ECO:0007669"/>
    <property type="project" value="TreeGrafter"/>
</dbReference>
<reference evidence="10" key="1">
    <citation type="journal article" date="2016" name="Proc. Natl. Acad. Sci. U.S.A.">
        <title>Comparative genomics of biotechnologically important yeasts.</title>
        <authorList>
            <person name="Riley R."/>
            <person name="Haridas S."/>
            <person name="Wolfe K.H."/>
            <person name="Lopes M.R."/>
            <person name="Hittinger C.T."/>
            <person name="Goeker M."/>
            <person name="Salamov A.A."/>
            <person name="Wisecaver J.H."/>
            <person name="Long T.M."/>
            <person name="Calvey C.H."/>
            <person name="Aerts A.L."/>
            <person name="Barry K.W."/>
            <person name="Choi C."/>
            <person name="Clum A."/>
            <person name="Coughlan A.Y."/>
            <person name="Deshpande S."/>
            <person name="Douglass A.P."/>
            <person name="Hanson S.J."/>
            <person name="Klenk H.-P."/>
            <person name="LaButti K.M."/>
            <person name="Lapidus A."/>
            <person name="Lindquist E.A."/>
            <person name="Lipzen A.M."/>
            <person name="Meier-Kolthoff J.P."/>
            <person name="Ohm R.A."/>
            <person name="Otillar R.P."/>
            <person name="Pangilinan J.L."/>
            <person name="Peng Y."/>
            <person name="Rokas A."/>
            <person name="Rosa C.A."/>
            <person name="Scheuner C."/>
            <person name="Sibirny A.A."/>
            <person name="Slot J.C."/>
            <person name="Stielow J.B."/>
            <person name="Sun H."/>
            <person name="Kurtzman C.P."/>
            <person name="Blackwell M."/>
            <person name="Grigoriev I.V."/>
            <person name="Jeffries T.W."/>
        </authorList>
    </citation>
    <scope>NUCLEOTIDE SEQUENCE [LARGE SCALE GENOMIC DNA]</scope>
    <source>
        <strain evidence="10">NRRL Y-1626</strain>
    </source>
</reference>
<evidence type="ECO:0000256" key="4">
    <source>
        <dbReference type="ARBA" id="ARBA00023125"/>
    </source>
</evidence>
<feature type="domain" description="Xylanolytic transcriptional activator regulatory" evidence="8">
    <location>
        <begin position="69"/>
        <end position="269"/>
    </location>
</feature>
<sequence>VNNSNSNIKSNTGSSTFNALISKLQTATVSPSTSSTSSNGSKGFSIGDIVLSCIQAEQLYSNFKMKYLPFFPILKPVATVRELHRQSPILFWTIMLTSSSSSPTPTLYIELSELIKIKIMQKCWIDTPRSAYIIQALLILCCWPLPSQKIMDDCSYRFLGFAKNLSMQLGLHRGAFMWEFSRTQTMLNKNDDETNNDGDNKNNDGGVSTGEDNNNIKKQNDHEKWRSRAWIGIFIQEQIWGGILGLPSGVGADFLVNNALNEEDDEDKEDALPIRMKNLLLLTNFQNIIQQKLAMNVHSQDGLLKADERYREIDVLMKELNLLNEKRVFEKDSIIEIYYLYVKMTLIFYYFLPSSDEKNSSLNENLLKEKVDEAYLAGVKIVTLTTKLLQDNNYQLLELPIYVRNCITYASLMLFKLYLTPLLKDEHVTSCRQSIVTVHRLFRNQYFAWTSVVENDISRLGNVLERLNFVLITHPEIFIERNIDKGTCYGLITKMRSHLSGTLFYDLVWCVHEARRRENDPVWKKNNQTTNVNKELFEKKNKKKLTPLPFYNQISKDDFETVTTITEEGITVTTLVPTKQAIERAKKEF</sequence>
<dbReference type="GO" id="GO:0005634">
    <property type="term" value="C:nucleus"/>
    <property type="evidence" value="ECO:0007669"/>
    <property type="project" value="UniProtKB-SubCell"/>
</dbReference>
<dbReference type="GO" id="GO:0000981">
    <property type="term" value="F:DNA-binding transcription factor activity, RNA polymerase II-specific"/>
    <property type="evidence" value="ECO:0007669"/>
    <property type="project" value="TreeGrafter"/>
</dbReference>
<dbReference type="PANTHER" id="PTHR31845">
    <property type="entry name" value="FINGER DOMAIN PROTEIN, PUTATIVE-RELATED"/>
    <property type="match status" value="1"/>
</dbReference>
<evidence type="ECO:0000313" key="10">
    <source>
        <dbReference type="Proteomes" id="UP000092321"/>
    </source>
</evidence>
<name>A0A1B7TJX0_9ASCO</name>
<evidence type="ECO:0000256" key="7">
    <source>
        <dbReference type="SAM" id="MobiDB-lite"/>
    </source>
</evidence>
<evidence type="ECO:0000256" key="2">
    <source>
        <dbReference type="ARBA" id="ARBA00022833"/>
    </source>
</evidence>
<protein>
    <recommendedName>
        <fullName evidence="8">Xylanolytic transcriptional activator regulatory domain-containing protein</fullName>
    </recommendedName>
</protein>
<dbReference type="Proteomes" id="UP000092321">
    <property type="component" value="Unassembled WGS sequence"/>
</dbReference>
<dbReference type="PANTHER" id="PTHR31845:SF6">
    <property type="entry name" value="TRANSCRIPTION FACTOR SEF1-RELATED"/>
    <property type="match status" value="1"/>
</dbReference>
<evidence type="ECO:0000256" key="3">
    <source>
        <dbReference type="ARBA" id="ARBA00023015"/>
    </source>
</evidence>
<comment type="caution">
    <text evidence="9">The sequence shown here is derived from an EMBL/GenBank/DDBJ whole genome shotgun (WGS) entry which is preliminary data.</text>
</comment>
<dbReference type="OrthoDB" id="3972437at2759"/>
<accession>A0A1B7TJX0</accession>
<gene>
    <name evidence="9" type="ORF">HANVADRAFT_50966</name>
</gene>
<keyword evidence="10" id="KW-1185">Reference proteome</keyword>
<feature type="region of interest" description="Disordered" evidence="7">
    <location>
        <begin position="188"/>
        <end position="221"/>
    </location>
</feature>
<keyword evidence="5" id="KW-0804">Transcription</keyword>